<dbReference type="SUPFAM" id="SSF48208">
    <property type="entry name" value="Six-hairpin glycosidases"/>
    <property type="match status" value="1"/>
</dbReference>
<name>A0A2V3PRF7_9BACT</name>
<dbReference type="InterPro" id="IPR008928">
    <property type="entry name" value="6-hairpin_glycosidase_sf"/>
</dbReference>
<protein>
    <recommendedName>
        <fullName evidence="1">DUF5703 domain-containing protein</fullName>
    </recommendedName>
</protein>
<reference evidence="2 3" key="1">
    <citation type="submission" date="2018-03" db="EMBL/GenBank/DDBJ databases">
        <title>Genomic Encyclopedia of Archaeal and Bacterial Type Strains, Phase II (KMG-II): from individual species to whole genera.</title>
        <authorList>
            <person name="Goeker M."/>
        </authorList>
    </citation>
    <scope>NUCLEOTIDE SEQUENCE [LARGE SCALE GENOMIC DNA]</scope>
    <source>
        <strain evidence="2 3">DSM 100214</strain>
    </source>
</reference>
<organism evidence="2 3">
    <name type="scientific">Dysgonomonas alginatilytica</name>
    <dbReference type="NCBI Taxonomy" id="1605892"/>
    <lineage>
        <taxon>Bacteria</taxon>
        <taxon>Pseudomonadati</taxon>
        <taxon>Bacteroidota</taxon>
        <taxon>Bacteroidia</taxon>
        <taxon>Bacteroidales</taxon>
        <taxon>Dysgonomonadaceae</taxon>
        <taxon>Dysgonomonas</taxon>
    </lineage>
</organism>
<dbReference type="Pfam" id="PF18961">
    <property type="entry name" value="DUF5703_N"/>
    <property type="match status" value="1"/>
</dbReference>
<proteinExistence type="predicted"/>
<evidence type="ECO:0000313" key="2">
    <source>
        <dbReference type="EMBL" id="PXV64728.1"/>
    </source>
</evidence>
<keyword evidence="3" id="KW-1185">Reference proteome</keyword>
<gene>
    <name evidence="2" type="ORF">CLV62_10954</name>
</gene>
<evidence type="ECO:0000259" key="1">
    <source>
        <dbReference type="Pfam" id="PF18961"/>
    </source>
</evidence>
<dbReference type="AlphaFoldDB" id="A0A2V3PRF7"/>
<dbReference type="Proteomes" id="UP000247973">
    <property type="component" value="Unassembled WGS sequence"/>
</dbReference>
<feature type="domain" description="DUF5703" evidence="1">
    <location>
        <begin position="33"/>
        <end position="312"/>
    </location>
</feature>
<dbReference type="InterPro" id="IPR012341">
    <property type="entry name" value="6hp_glycosidase-like_sf"/>
</dbReference>
<dbReference type="EMBL" id="QICL01000009">
    <property type="protein sequence ID" value="PXV64728.1"/>
    <property type="molecule type" value="Genomic_DNA"/>
</dbReference>
<comment type="caution">
    <text evidence="2">The sequence shown here is derived from an EMBL/GenBank/DDBJ whole genome shotgun (WGS) entry which is preliminary data.</text>
</comment>
<evidence type="ECO:0000313" key="3">
    <source>
        <dbReference type="Proteomes" id="UP000247973"/>
    </source>
</evidence>
<dbReference type="Gene3D" id="1.50.10.10">
    <property type="match status" value="1"/>
</dbReference>
<accession>A0A2V3PRF7</accession>
<sequence length="764" mass="89177">MRYSNKYFISIIFFLMFWVVQSMAQNISDYNIVWHSPSKNSSESMPCGGGDIGMNVWVENGDILFYFSRSGTFDENNTLLKLGRVRVRLTPNPFDGNDFSQELKLEEGHIIIKGKNNTISSDIRIWADVFNPVINVDISNNQNLKVEVFYENWRYQDRLLRKNESNQNSYKWAASKDLVTKKDEIQFERDKILFFHQNDKQTLFDVVVQQQGLEAVKSEMFNPIKNLTFGGVLEAKNFKASDISIGIYADTDYKAWKLESNKPTKNAQIKIKLHTEQTENIDDWKSNLYKPIVSDLAKNKIWWKAFWDKSFIHVQSEKKESKGFEIARNYQLFRYMLGCNAYGKYPTKFNGGLFTYDPVHTDSTLNFTPDFRKWGGGTHTAQNQRLVYFSMLRSGDTDMMKPQFDFYNRILTTAELRSKTYWGHEGACFTEQIENFGLPNPSEYGWKRPESYDKGMEYNAWLEYQWDTALEFCFMILETERYTDKDISTYLPLIESTLRFFDEHYQYLAKQRGRKALDEQGKLVLYPGSACETYKMAYNAASTVAALQTVSSRLLELPQIQSDTIKSKYFKEFLTRIPEIRTREIDGHTTISPAWLWERVNNVETPQLYPVFPWGIYGVGKPNLDIALNTWKYDNDVIKFRSHVGWKQDAIWAARLGLINEAKELVTNKLESANTRFPAFWGPGYDWTPDHNWGGSGMIALQEMLLQTDEERILLLPTWDKSWDVHFKLHAPYNTTVECKLENGEITLLKVTPENRKKDVIEVF</sequence>
<dbReference type="InterPro" id="IPR043757">
    <property type="entry name" value="DUF5703_N"/>
</dbReference>
<dbReference type="GO" id="GO:0005975">
    <property type="term" value="P:carbohydrate metabolic process"/>
    <property type="evidence" value="ECO:0007669"/>
    <property type="project" value="InterPro"/>
</dbReference>